<reference evidence="1 2" key="1">
    <citation type="journal article" date="2023" name="Science">
        <title>Complex scaffold remodeling in plant triterpene biosynthesis.</title>
        <authorList>
            <person name="De La Pena R."/>
            <person name="Hodgson H."/>
            <person name="Liu J.C."/>
            <person name="Stephenson M.J."/>
            <person name="Martin A.C."/>
            <person name="Owen C."/>
            <person name="Harkess A."/>
            <person name="Leebens-Mack J."/>
            <person name="Jimenez L.E."/>
            <person name="Osbourn A."/>
            <person name="Sattely E.S."/>
        </authorList>
    </citation>
    <scope>NUCLEOTIDE SEQUENCE [LARGE SCALE GENOMIC DNA]</scope>
    <source>
        <strain evidence="2">cv. JPN11</strain>
        <tissue evidence="1">Leaf</tissue>
    </source>
</reference>
<organism evidence="1 2">
    <name type="scientific">Melia azedarach</name>
    <name type="common">Chinaberry tree</name>
    <dbReference type="NCBI Taxonomy" id="155640"/>
    <lineage>
        <taxon>Eukaryota</taxon>
        <taxon>Viridiplantae</taxon>
        <taxon>Streptophyta</taxon>
        <taxon>Embryophyta</taxon>
        <taxon>Tracheophyta</taxon>
        <taxon>Spermatophyta</taxon>
        <taxon>Magnoliopsida</taxon>
        <taxon>eudicotyledons</taxon>
        <taxon>Gunneridae</taxon>
        <taxon>Pentapetalae</taxon>
        <taxon>rosids</taxon>
        <taxon>malvids</taxon>
        <taxon>Sapindales</taxon>
        <taxon>Meliaceae</taxon>
        <taxon>Melia</taxon>
    </lineage>
</organism>
<sequence>MPSSVTTTTTTTTATTSVVVNHFTKSSQILATGRRGEDEEAKDLSDECKELLLSLPKEKGWRTPYLYKFQGFWCQPKEIQAIISFQNHFQAKDSDVILASIPKSGTTWLKALTFAIVNRKSFPIVSNKNHPLLASNPHDLVSFFEYKLYENNQIPDLSNFPEPRVFATHIPFASLNMQESVQKSNAKVIYICRNPFDTFMSSWHFVSKLRPESLPTFSLEEAFRMYCDGIIGFGPFWEHMLGYWDESLKRPDKVLFLKYEDLKEDIVSNLKNLASFLGVPFSVEEETGGVIQEIAKLCSFEEMKKLEVNKTGRSIKNFENKYLFRRGEGGDWVNYFSSSMVKQLSQIMDQNLGGSGLSFKLHLS</sequence>
<dbReference type="EMBL" id="CM051397">
    <property type="protein sequence ID" value="KAJ4720422.1"/>
    <property type="molecule type" value="Genomic_DNA"/>
</dbReference>
<proteinExistence type="predicted"/>
<evidence type="ECO:0000313" key="2">
    <source>
        <dbReference type="Proteomes" id="UP001164539"/>
    </source>
</evidence>
<gene>
    <name evidence="1" type="ORF">OWV82_008253</name>
</gene>
<name>A0ACC1YB88_MELAZ</name>
<protein>
    <submittedName>
        <fullName evidence="1">Sulfotransferase</fullName>
    </submittedName>
</protein>
<accession>A0ACC1YB88</accession>
<comment type="caution">
    <text evidence="1">The sequence shown here is derived from an EMBL/GenBank/DDBJ whole genome shotgun (WGS) entry which is preliminary data.</text>
</comment>
<dbReference type="Proteomes" id="UP001164539">
    <property type="component" value="Chromosome 4"/>
</dbReference>
<evidence type="ECO:0000313" key="1">
    <source>
        <dbReference type="EMBL" id="KAJ4720422.1"/>
    </source>
</evidence>
<keyword evidence="2" id="KW-1185">Reference proteome</keyword>